<protein>
    <submittedName>
        <fullName evidence="1">Uncharacterized protein</fullName>
    </submittedName>
</protein>
<comment type="caution">
    <text evidence="1">The sequence shown here is derived from an EMBL/GenBank/DDBJ whole genome shotgun (WGS) entry which is preliminary data.</text>
</comment>
<reference evidence="1 2" key="1">
    <citation type="submission" date="2016-12" db="EMBL/GenBank/DDBJ databases">
        <title>Izhakiella australiana sp. nov. of genus Izhakiella isolated from Australian desert.</title>
        <authorList>
            <person name="Ji M."/>
        </authorList>
    </citation>
    <scope>NUCLEOTIDE SEQUENCE [LARGE SCALE GENOMIC DNA]</scope>
    <source>
        <strain evidence="1 2">D4N98</strain>
    </source>
</reference>
<evidence type="ECO:0000313" key="1">
    <source>
        <dbReference type="EMBL" id="OON35560.1"/>
    </source>
</evidence>
<dbReference type="AlphaFoldDB" id="A0A1S8Y925"/>
<sequence>MKPEDENAINSVARAVISELTSKSNQLTYRQILDKHATKIAPLIPAKHRGRAWLWLNCVCQNLASGK</sequence>
<evidence type="ECO:0000313" key="2">
    <source>
        <dbReference type="Proteomes" id="UP000190667"/>
    </source>
</evidence>
<organism evidence="1 2">
    <name type="scientific">Izhakiella australiensis</name>
    <dbReference type="NCBI Taxonomy" id="1926881"/>
    <lineage>
        <taxon>Bacteria</taxon>
        <taxon>Pseudomonadati</taxon>
        <taxon>Pseudomonadota</taxon>
        <taxon>Gammaproteobacteria</taxon>
        <taxon>Enterobacterales</taxon>
        <taxon>Erwiniaceae</taxon>
        <taxon>Izhakiella</taxon>
    </lineage>
</organism>
<dbReference type="STRING" id="1926881.BTJ39_22510"/>
<keyword evidence="2" id="KW-1185">Reference proteome</keyword>
<name>A0A1S8Y925_9GAMM</name>
<dbReference type="Proteomes" id="UP000190667">
    <property type="component" value="Unassembled WGS sequence"/>
</dbReference>
<accession>A0A1S8Y925</accession>
<dbReference type="EMBL" id="MRUL01000029">
    <property type="protein sequence ID" value="OON35560.1"/>
    <property type="molecule type" value="Genomic_DNA"/>
</dbReference>
<gene>
    <name evidence="1" type="ORF">BTJ39_22510</name>
</gene>
<proteinExistence type="predicted"/>